<dbReference type="GO" id="GO:0016020">
    <property type="term" value="C:membrane"/>
    <property type="evidence" value="ECO:0007669"/>
    <property type="project" value="UniProtKB-SubCell"/>
</dbReference>
<dbReference type="GO" id="GO:0017176">
    <property type="term" value="F:phosphatidylinositol N-acetylglucosaminyltransferase activity"/>
    <property type="evidence" value="ECO:0007669"/>
    <property type="project" value="UniProtKB-UniRule"/>
</dbReference>
<dbReference type="GO" id="GO:0006506">
    <property type="term" value="P:GPI anchor biosynthetic process"/>
    <property type="evidence" value="ECO:0007669"/>
    <property type="project" value="UniProtKB-KW"/>
</dbReference>
<keyword evidence="4 8" id="KW-0812">Transmembrane</keyword>
<evidence type="ECO:0000256" key="1">
    <source>
        <dbReference type="ARBA" id="ARBA00004141"/>
    </source>
</evidence>
<organism evidence="10 11">
    <name type="scientific">Anaeramoeba ignava</name>
    <name type="common">Anaerobic marine amoeba</name>
    <dbReference type="NCBI Taxonomy" id="1746090"/>
    <lineage>
        <taxon>Eukaryota</taxon>
        <taxon>Metamonada</taxon>
        <taxon>Anaeramoebidae</taxon>
        <taxon>Anaeramoeba</taxon>
    </lineage>
</organism>
<evidence type="ECO:0000256" key="4">
    <source>
        <dbReference type="ARBA" id="ARBA00022692"/>
    </source>
</evidence>
<evidence type="ECO:0000256" key="5">
    <source>
        <dbReference type="ARBA" id="ARBA00022989"/>
    </source>
</evidence>
<evidence type="ECO:0000256" key="7">
    <source>
        <dbReference type="PIRNR" id="PIRNR008765"/>
    </source>
</evidence>
<reference evidence="10" key="1">
    <citation type="submission" date="2022-10" db="EMBL/GenBank/DDBJ databases">
        <title>Novel sulphate-reducing endosymbionts in the free-living metamonad Anaeramoeba.</title>
        <authorList>
            <person name="Jerlstrom-Hultqvist J."/>
            <person name="Cepicka I."/>
            <person name="Gallot-Lavallee L."/>
            <person name="Salas-Leiva D."/>
            <person name="Curtis B.A."/>
            <person name="Zahonova K."/>
            <person name="Pipaliya S."/>
            <person name="Dacks J."/>
            <person name="Roger A.J."/>
        </authorList>
    </citation>
    <scope>NUCLEOTIDE SEQUENCE</scope>
    <source>
        <strain evidence="10">BMAN</strain>
    </source>
</reference>
<keyword evidence="5 8" id="KW-1133">Transmembrane helix</keyword>
<evidence type="ECO:0000259" key="9">
    <source>
        <dbReference type="Pfam" id="PF08510"/>
    </source>
</evidence>
<proteinExistence type="predicted"/>
<evidence type="ECO:0000256" key="3">
    <source>
        <dbReference type="ARBA" id="ARBA00022502"/>
    </source>
</evidence>
<dbReference type="Proteomes" id="UP001149090">
    <property type="component" value="Unassembled WGS sequence"/>
</dbReference>
<feature type="transmembrane region" description="Helical" evidence="8">
    <location>
        <begin position="20"/>
        <end position="39"/>
    </location>
</feature>
<keyword evidence="3 7" id="KW-0337">GPI-anchor biosynthesis</keyword>
<dbReference type="Pfam" id="PF08510">
    <property type="entry name" value="PIG-P"/>
    <property type="match status" value="1"/>
</dbReference>
<feature type="domain" description="PIG-P" evidence="9">
    <location>
        <begin position="17"/>
        <end position="143"/>
    </location>
</feature>
<sequence length="151" mass="17771">MDKKPSIPQENKSSAVAYGFSYWMLLWVSLGCYFLWSFIPSRIYESVGITYYPNKYWAVAVPVYLYVFFALVFLMDLMFILLLTEPLDSFNTISDFASIYRTEKDPDSNKIEFNHIHEKDNEYLHKVPLIEDIPITAVNELLFRNRDGNLK</sequence>
<feature type="transmembrane region" description="Helical" evidence="8">
    <location>
        <begin position="59"/>
        <end position="83"/>
    </location>
</feature>
<dbReference type="PANTHER" id="PTHR46346">
    <property type="entry name" value="PHOSPHATIDYLINOSITOL N-ACETYLGLUCOSAMINYLTRANSFERASE SUBUNIT P"/>
    <property type="match status" value="1"/>
</dbReference>
<comment type="caution">
    <text evidence="10">The sequence shown here is derived from an EMBL/GenBank/DDBJ whole genome shotgun (WGS) entry which is preliminary data.</text>
</comment>
<dbReference type="OrthoDB" id="690928at2759"/>
<keyword evidence="7" id="KW-0808">Transferase</keyword>
<evidence type="ECO:0000256" key="2">
    <source>
        <dbReference type="ARBA" id="ARBA00004687"/>
    </source>
</evidence>
<dbReference type="GO" id="GO:0005783">
    <property type="term" value="C:endoplasmic reticulum"/>
    <property type="evidence" value="ECO:0007669"/>
    <property type="project" value="TreeGrafter"/>
</dbReference>
<protein>
    <submittedName>
        <fullName evidence="10">Phosphatidylinositol n-acetylglucosaminyltransferase subunit p</fullName>
    </submittedName>
</protein>
<evidence type="ECO:0000313" key="11">
    <source>
        <dbReference type="Proteomes" id="UP001149090"/>
    </source>
</evidence>
<evidence type="ECO:0000256" key="8">
    <source>
        <dbReference type="SAM" id="Phobius"/>
    </source>
</evidence>
<comment type="function">
    <text evidence="7">Part of the complex catalyzing the transfer of N-acetylglucosamine from UDP-N-acetylglucosamine to phosphatidylinositol, the first step of GPI biosynthesis.</text>
</comment>
<keyword evidence="11" id="KW-1185">Reference proteome</keyword>
<keyword evidence="10" id="KW-0328">Glycosyltransferase</keyword>
<name>A0A9Q0R690_ANAIG</name>
<dbReference type="InterPro" id="IPR052263">
    <property type="entry name" value="GPI_Anchor_Biosynth"/>
</dbReference>
<dbReference type="AlphaFoldDB" id="A0A9Q0R690"/>
<comment type="pathway">
    <text evidence="2 7">Glycolipid biosynthesis; glycosylphosphatidylinositol-anchor biosynthesis.</text>
</comment>
<comment type="subcellular location">
    <subcellularLocation>
        <location evidence="1">Membrane</location>
        <topology evidence="1">Multi-pass membrane protein</topology>
    </subcellularLocation>
</comment>
<dbReference type="PANTHER" id="PTHR46346:SF1">
    <property type="entry name" value="PHOSPHATIDYLINOSITOL N-ACETYLGLUCOSAMINYLTRANSFERASE SUBUNIT P"/>
    <property type="match status" value="1"/>
</dbReference>
<dbReference type="InterPro" id="IPR016542">
    <property type="entry name" value="PIG-P_GPI19"/>
</dbReference>
<dbReference type="PROSITE" id="PS51257">
    <property type="entry name" value="PROKAR_LIPOPROTEIN"/>
    <property type="match status" value="1"/>
</dbReference>
<dbReference type="PIRSF" id="PIRSF008765">
    <property type="entry name" value="PIG-P_GPI19"/>
    <property type="match status" value="1"/>
</dbReference>
<dbReference type="InterPro" id="IPR013717">
    <property type="entry name" value="PIG-P"/>
</dbReference>
<dbReference type="OMA" id="LYVLWAY"/>
<keyword evidence="6 7" id="KW-0472">Membrane</keyword>
<accession>A0A9Q0R690</accession>
<evidence type="ECO:0000313" key="10">
    <source>
        <dbReference type="EMBL" id="KAJ5068021.1"/>
    </source>
</evidence>
<gene>
    <name evidence="10" type="ORF">M0811_12721</name>
</gene>
<evidence type="ECO:0000256" key="6">
    <source>
        <dbReference type="ARBA" id="ARBA00023136"/>
    </source>
</evidence>
<dbReference type="EMBL" id="JAPDFW010000122">
    <property type="protein sequence ID" value="KAJ5068021.1"/>
    <property type="molecule type" value="Genomic_DNA"/>
</dbReference>